<dbReference type="GO" id="GO:0005886">
    <property type="term" value="C:plasma membrane"/>
    <property type="evidence" value="ECO:0007669"/>
    <property type="project" value="TreeGrafter"/>
</dbReference>
<dbReference type="EMBL" id="QGTR01000001">
    <property type="protein sequence ID" value="PWW03958.1"/>
    <property type="molecule type" value="Genomic_DNA"/>
</dbReference>
<dbReference type="Pfam" id="PF07690">
    <property type="entry name" value="MFS_1"/>
    <property type="match status" value="1"/>
</dbReference>
<feature type="transmembrane region" description="Helical" evidence="4">
    <location>
        <begin position="364"/>
        <end position="385"/>
    </location>
</feature>
<feature type="transmembrane region" description="Helical" evidence="4">
    <location>
        <begin position="239"/>
        <end position="261"/>
    </location>
</feature>
<sequence>MDMTPENSAKLPPAGTMPAAPAALSTGAPAASAAATSAAFSVVVALSLCHFLNDTMQSMLSAIYPMLKENYALTFGQIGLLTFTFQFTASLLQPAIGAYTDKRPIGYALPVGMGFTMVGLMLLAVAGHYWLLLAAASLVGLGSAVFHPESSRIARLASGGKHGTAQSIFQLGGNFGTASGPLLAAFIVVPGGQGSVAWFCLAALAGMVILTWVSRWYGNWRRAAASRPAVSTVLRHTRGRVVFTLGVLALLVFTKNIYMASFSSYYTFYVIERFNVSVQDAQLLLFLFLGAAAVGTIAGGPIGDRIGTKAVIWVSILGVLPFTLMLPYADLFWTAVLTVIIGMVLSSAFPAIVVFAQEMLPGRVGLVAGMFFGFAFGMGGIAAAVLGQVADIKGIEYVYAICSYLPFLGLLTIFLPQEPKNPA</sequence>
<comment type="caution">
    <text evidence="6">The sequence shown here is derived from an EMBL/GenBank/DDBJ whole genome shotgun (WGS) entry which is preliminary data.</text>
</comment>
<evidence type="ECO:0000256" key="1">
    <source>
        <dbReference type="ARBA" id="ARBA00022692"/>
    </source>
</evidence>
<keyword evidence="2 4" id="KW-1133">Transmembrane helix</keyword>
<dbReference type="InterPro" id="IPR011701">
    <property type="entry name" value="MFS"/>
</dbReference>
<dbReference type="PANTHER" id="PTHR43129">
    <property type="entry name" value="FOSMIDOMYCIN RESISTANCE PROTEIN"/>
    <property type="match status" value="1"/>
</dbReference>
<feature type="transmembrane region" description="Helical" evidence="4">
    <location>
        <begin position="71"/>
        <end position="92"/>
    </location>
</feature>
<evidence type="ECO:0000313" key="7">
    <source>
        <dbReference type="Proteomes" id="UP000246352"/>
    </source>
</evidence>
<dbReference type="Proteomes" id="UP000246352">
    <property type="component" value="Unassembled WGS sequence"/>
</dbReference>
<keyword evidence="3 4" id="KW-0472">Membrane</keyword>
<dbReference type="CDD" id="cd17478">
    <property type="entry name" value="MFS_FsR"/>
    <property type="match status" value="1"/>
</dbReference>
<feature type="transmembrane region" description="Helical" evidence="4">
    <location>
        <begin position="310"/>
        <end position="329"/>
    </location>
</feature>
<accession>A0A317PR50</accession>
<feature type="transmembrane region" description="Helical" evidence="4">
    <location>
        <begin position="129"/>
        <end position="147"/>
    </location>
</feature>
<feature type="transmembrane region" description="Helical" evidence="4">
    <location>
        <begin position="195"/>
        <end position="218"/>
    </location>
</feature>
<dbReference type="GO" id="GO:0022857">
    <property type="term" value="F:transmembrane transporter activity"/>
    <property type="evidence" value="ECO:0007669"/>
    <property type="project" value="InterPro"/>
</dbReference>
<feature type="transmembrane region" description="Helical" evidence="4">
    <location>
        <begin position="104"/>
        <end position="123"/>
    </location>
</feature>
<name>A0A317PR50_9HYPH</name>
<evidence type="ECO:0000256" key="2">
    <source>
        <dbReference type="ARBA" id="ARBA00022989"/>
    </source>
</evidence>
<evidence type="ECO:0000256" key="3">
    <source>
        <dbReference type="ARBA" id="ARBA00023136"/>
    </source>
</evidence>
<dbReference type="InterPro" id="IPR036259">
    <property type="entry name" value="MFS_trans_sf"/>
</dbReference>
<feature type="transmembrane region" description="Helical" evidence="4">
    <location>
        <begin position="281"/>
        <end position="298"/>
    </location>
</feature>
<organism evidence="6 7">
    <name type="scientific">Hoeflea marina</name>
    <dbReference type="NCBI Taxonomy" id="274592"/>
    <lineage>
        <taxon>Bacteria</taxon>
        <taxon>Pseudomonadati</taxon>
        <taxon>Pseudomonadota</taxon>
        <taxon>Alphaproteobacteria</taxon>
        <taxon>Hyphomicrobiales</taxon>
        <taxon>Rhizobiaceae</taxon>
        <taxon>Hoeflea</taxon>
    </lineage>
</organism>
<evidence type="ECO:0000259" key="5">
    <source>
        <dbReference type="PROSITE" id="PS50850"/>
    </source>
</evidence>
<feature type="transmembrane region" description="Helical" evidence="4">
    <location>
        <begin position="335"/>
        <end position="357"/>
    </location>
</feature>
<dbReference type="InterPro" id="IPR020846">
    <property type="entry name" value="MFS_dom"/>
</dbReference>
<keyword evidence="1 4" id="KW-0812">Transmembrane</keyword>
<keyword evidence="7" id="KW-1185">Reference proteome</keyword>
<dbReference type="PANTHER" id="PTHR43129:SF1">
    <property type="entry name" value="FOSMIDOMYCIN RESISTANCE PROTEIN"/>
    <property type="match status" value="1"/>
</dbReference>
<proteinExistence type="predicted"/>
<protein>
    <submittedName>
        <fullName evidence="6">FSR family fosmidomycin resistance protein-like MFS transporter</fullName>
    </submittedName>
</protein>
<dbReference type="AlphaFoldDB" id="A0A317PR50"/>
<dbReference type="PROSITE" id="PS50850">
    <property type="entry name" value="MFS"/>
    <property type="match status" value="1"/>
</dbReference>
<dbReference type="SUPFAM" id="SSF103473">
    <property type="entry name" value="MFS general substrate transporter"/>
    <property type="match status" value="1"/>
</dbReference>
<dbReference type="Gene3D" id="1.20.1250.20">
    <property type="entry name" value="MFS general substrate transporter like domains"/>
    <property type="match status" value="2"/>
</dbReference>
<feature type="transmembrane region" description="Helical" evidence="4">
    <location>
        <begin position="397"/>
        <end position="415"/>
    </location>
</feature>
<evidence type="ECO:0000256" key="4">
    <source>
        <dbReference type="SAM" id="Phobius"/>
    </source>
</evidence>
<gene>
    <name evidence="6" type="ORF">DFR52_101647</name>
</gene>
<reference evidence="6 7" key="1">
    <citation type="submission" date="2018-05" db="EMBL/GenBank/DDBJ databases">
        <title>Genomic Encyclopedia of Type Strains, Phase IV (KMG-IV): sequencing the most valuable type-strain genomes for metagenomic binning, comparative biology and taxonomic classification.</title>
        <authorList>
            <person name="Goeker M."/>
        </authorList>
    </citation>
    <scope>NUCLEOTIDE SEQUENCE [LARGE SCALE GENOMIC DNA]</scope>
    <source>
        <strain evidence="6 7">DSM 16791</strain>
    </source>
</reference>
<evidence type="ECO:0000313" key="6">
    <source>
        <dbReference type="EMBL" id="PWW03958.1"/>
    </source>
</evidence>
<feature type="domain" description="Major facilitator superfamily (MFS) profile" evidence="5">
    <location>
        <begin position="42"/>
        <end position="421"/>
    </location>
</feature>